<dbReference type="AlphaFoldDB" id="A0A2H0RBJ9"/>
<name>A0A2H0RBJ9_UNCKA</name>
<protein>
    <submittedName>
        <fullName evidence="1">Uncharacterized protein</fullName>
    </submittedName>
</protein>
<reference evidence="1 2" key="1">
    <citation type="submission" date="2017-09" db="EMBL/GenBank/DDBJ databases">
        <title>Depth-based differentiation of microbial function through sediment-hosted aquifers and enrichment of novel symbionts in the deep terrestrial subsurface.</title>
        <authorList>
            <person name="Probst A.J."/>
            <person name="Ladd B."/>
            <person name="Jarett J.K."/>
            <person name="Geller-Mcgrath D.E."/>
            <person name="Sieber C.M."/>
            <person name="Emerson J.B."/>
            <person name="Anantharaman K."/>
            <person name="Thomas B.C."/>
            <person name="Malmstrom R."/>
            <person name="Stieglmeier M."/>
            <person name="Klingl A."/>
            <person name="Woyke T."/>
            <person name="Ryan C.M."/>
            <person name="Banfield J.F."/>
        </authorList>
    </citation>
    <scope>NUCLEOTIDE SEQUENCE [LARGE SCALE GENOMIC DNA]</scope>
    <source>
        <strain evidence="1">CG10_big_fil_rev_8_21_14_0_10_32_10</strain>
    </source>
</reference>
<accession>A0A2H0RBJ9</accession>
<dbReference type="EMBL" id="PCXU01000003">
    <property type="protein sequence ID" value="PIR43912.1"/>
    <property type="molecule type" value="Genomic_DNA"/>
</dbReference>
<dbReference type="Proteomes" id="UP000230214">
    <property type="component" value="Unassembled WGS sequence"/>
</dbReference>
<sequence length="159" mass="17844">MQKRRLFTITPCPIGFNYAFLPFILEDVTMPNSVSTFEEKVMVEIRRNSIKTLITHPSDILSRVVYAVDCVFVSKDPTEDTPEAKKAVVAGILRGLTAAVEDDSNPLNMEFVVGDDGNYTGNFKFKITPEYGELMLPDALLKRSELNRVRRAAKEIAGR</sequence>
<evidence type="ECO:0000313" key="1">
    <source>
        <dbReference type="EMBL" id="PIR43912.1"/>
    </source>
</evidence>
<evidence type="ECO:0000313" key="2">
    <source>
        <dbReference type="Proteomes" id="UP000230214"/>
    </source>
</evidence>
<gene>
    <name evidence="1" type="ORF">COV24_00240</name>
</gene>
<organism evidence="1 2">
    <name type="scientific">candidate division WWE3 bacterium CG10_big_fil_rev_8_21_14_0_10_32_10</name>
    <dbReference type="NCBI Taxonomy" id="1975090"/>
    <lineage>
        <taxon>Bacteria</taxon>
        <taxon>Katanobacteria</taxon>
    </lineage>
</organism>
<comment type="caution">
    <text evidence="1">The sequence shown here is derived from an EMBL/GenBank/DDBJ whole genome shotgun (WGS) entry which is preliminary data.</text>
</comment>
<proteinExistence type="predicted"/>